<keyword evidence="2" id="KW-0732">Signal</keyword>
<feature type="domain" description="WxL" evidence="3">
    <location>
        <begin position="31"/>
        <end position="235"/>
    </location>
</feature>
<name>A0ABT4JNF9_9LACO</name>
<evidence type="ECO:0000313" key="5">
    <source>
        <dbReference type="Proteomes" id="UP001081467"/>
    </source>
</evidence>
<organism evidence="4 5">
    <name type="scientific">Dellaglioa carnosa</name>
    <dbReference type="NCBI Taxonomy" id="2995136"/>
    <lineage>
        <taxon>Bacteria</taxon>
        <taxon>Bacillati</taxon>
        <taxon>Bacillota</taxon>
        <taxon>Bacilli</taxon>
        <taxon>Lactobacillales</taxon>
        <taxon>Lactobacillaceae</taxon>
        <taxon>Dellaglioa</taxon>
    </lineage>
</organism>
<evidence type="ECO:0000256" key="2">
    <source>
        <dbReference type="SAM" id="SignalP"/>
    </source>
</evidence>
<evidence type="ECO:0000256" key="1">
    <source>
        <dbReference type="SAM" id="MobiDB-lite"/>
    </source>
</evidence>
<feature type="signal peptide" evidence="2">
    <location>
        <begin position="1"/>
        <end position="27"/>
    </location>
</feature>
<protein>
    <submittedName>
        <fullName evidence="4">WxL domain-containing protein</fullName>
    </submittedName>
</protein>
<feature type="region of interest" description="Disordered" evidence="1">
    <location>
        <begin position="28"/>
        <end position="74"/>
    </location>
</feature>
<feature type="compositionally biased region" description="Low complexity" evidence="1">
    <location>
        <begin position="48"/>
        <end position="63"/>
    </location>
</feature>
<feature type="chain" id="PRO_5047176437" evidence="2">
    <location>
        <begin position="28"/>
        <end position="237"/>
    </location>
</feature>
<sequence length="237" mass="23066">MKKILTSTLLAATVLGAGLAVSGSASAAGTETSKASTNGSVTFVPGEGTDPVDPTNPVDPTDPGDGGGGETGDKGPLAIVYATKAVNFGLDETKDGNYAVSQTVPVSAKSQDLKGSNFISLQVGDVRGTSAGWTLSVSSNQFTSAKSGDLAGATLTLGKGDNVLAGGATGTAAVAAEVKNAIGAGGTVLSAAPTTGAGLNADKIRADKMTLTIPAGSAQADTYTTTLNWSLSDTPGA</sequence>
<proteinExistence type="predicted"/>
<gene>
    <name evidence="4" type="ORF">N0K80_05725</name>
</gene>
<feature type="compositionally biased region" description="Polar residues" evidence="1">
    <location>
        <begin position="30"/>
        <end position="41"/>
    </location>
</feature>
<dbReference type="EMBL" id="JANXLI010000004">
    <property type="protein sequence ID" value="MCZ2491655.1"/>
    <property type="molecule type" value="Genomic_DNA"/>
</dbReference>
<dbReference type="Pfam" id="PF13731">
    <property type="entry name" value="WxL"/>
    <property type="match status" value="1"/>
</dbReference>
<evidence type="ECO:0000259" key="3">
    <source>
        <dbReference type="Pfam" id="PF13731"/>
    </source>
</evidence>
<comment type="caution">
    <text evidence="4">The sequence shown here is derived from an EMBL/GenBank/DDBJ whole genome shotgun (WGS) entry which is preliminary data.</text>
</comment>
<dbReference type="InterPro" id="IPR027994">
    <property type="entry name" value="WxL_dom"/>
</dbReference>
<dbReference type="RefSeq" id="WP_269024086.1">
    <property type="nucleotide sequence ID" value="NZ_JANXKW010000004.1"/>
</dbReference>
<dbReference type="Proteomes" id="UP001081467">
    <property type="component" value="Unassembled WGS sequence"/>
</dbReference>
<evidence type="ECO:0000313" key="4">
    <source>
        <dbReference type="EMBL" id="MCZ2491655.1"/>
    </source>
</evidence>
<keyword evidence="5" id="KW-1185">Reference proteome</keyword>
<accession>A0ABT4JNF9</accession>
<reference evidence="4" key="1">
    <citation type="submission" date="2022-09" db="EMBL/GenBank/DDBJ databases">
        <title>Diversity of Dellaglioa algida.</title>
        <authorList>
            <person name="Matthias E."/>
            <person name="Werum V."/>
        </authorList>
    </citation>
    <scope>NUCLEOTIDE SEQUENCE</scope>
    <source>
        <strain evidence="4">TMW 2.2523</strain>
    </source>
</reference>